<protein>
    <submittedName>
        <fullName evidence="2">Uncharacterized protein</fullName>
    </submittedName>
</protein>
<comment type="caution">
    <text evidence="2">The sequence shown here is derived from an EMBL/GenBank/DDBJ whole genome shotgun (WGS) entry which is preliminary data.</text>
</comment>
<proteinExistence type="predicted"/>
<reference evidence="2 3" key="1">
    <citation type="journal article" date="2016" name="Nat. Commun.">
        <title>Thousands of microbial genomes shed light on interconnected biogeochemical processes in an aquifer system.</title>
        <authorList>
            <person name="Anantharaman K."/>
            <person name="Brown C.T."/>
            <person name="Hug L.A."/>
            <person name="Sharon I."/>
            <person name="Castelle C.J."/>
            <person name="Probst A.J."/>
            <person name="Thomas B.C."/>
            <person name="Singh A."/>
            <person name="Wilkins M.J."/>
            <person name="Karaoz U."/>
            <person name="Brodie E.L."/>
            <person name="Williams K.H."/>
            <person name="Hubbard S.S."/>
            <person name="Banfield J.F."/>
        </authorList>
    </citation>
    <scope>NUCLEOTIDE SEQUENCE [LARGE SCALE GENOMIC DNA]</scope>
</reference>
<accession>A0A1F4UL06</accession>
<dbReference type="Proteomes" id="UP000178615">
    <property type="component" value="Unassembled WGS sequence"/>
</dbReference>
<evidence type="ECO:0000313" key="2">
    <source>
        <dbReference type="EMBL" id="OGC45651.1"/>
    </source>
</evidence>
<sequence length="88" mass="10271">MLFSFIFGAILSFFTKDFYFDIPYLKEGMGVGLVFGILWSLVKYKSNGIEGIESARKDFGKSIIYFFSFTTGFFIFFGLRKFILFLIY</sequence>
<keyword evidence="1" id="KW-0472">Membrane</keyword>
<keyword evidence="1" id="KW-0812">Transmembrane</keyword>
<keyword evidence="1" id="KW-1133">Transmembrane helix</keyword>
<dbReference type="EMBL" id="MEUV01000024">
    <property type="protein sequence ID" value="OGC45651.1"/>
    <property type="molecule type" value="Genomic_DNA"/>
</dbReference>
<feature type="transmembrane region" description="Helical" evidence="1">
    <location>
        <begin position="63"/>
        <end position="87"/>
    </location>
</feature>
<evidence type="ECO:0000313" key="3">
    <source>
        <dbReference type="Proteomes" id="UP000178615"/>
    </source>
</evidence>
<organism evidence="2 3">
    <name type="scientific">candidate division WWE3 bacterium RBG_19FT_COMBO_34_6</name>
    <dbReference type="NCBI Taxonomy" id="1802612"/>
    <lineage>
        <taxon>Bacteria</taxon>
        <taxon>Katanobacteria</taxon>
    </lineage>
</organism>
<dbReference type="AlphaFoldDB" id="A0A1F4UL06"/>
<gene>
    <name evidence="2" type="ORF">A2V49_03020</name>
</gene>
<feature type="transmembrane region" description="Helical" evidence="1">
    <location>
        <begin position="24"/>
        <end position="42"/>
    </location>
</feature>
<evidence type="ECO:0000256" key="1">
    <source>
        <dbReference type="SAM" id="Phobius"/>
    </source>
</evidence>
<name>A0A1F4UL06_UNCKA</name>